<reference evidence="2" key="2">
    <citation type="submission" date="2025-08" db="UniProtKB">
        <authorList>
            <consortium name="RefSeq"/>
        </authorList>
    </citation>
    <scope>IDENTIFICATION</scope>
    <source>
        <tissue evidence="2">Leaf</tissue>
    </source>
</reference>
<gene>
    <name evidence="2" type="primary">LOC142178406</name>
</gene>
<evidence type="ECO:0000313" key="2">
    <source>
        <dbReference type="RefSeq" id="XP_075103848.1"/>
    </source>
</evidence>
<dbReference type="Proteomes" id="UP000790787">
    <property type="component" value="Chromosome 24"/>
</dbReference>
<sequence>MPSSVFNGVSHFQKVYNRQPSLEHLTVFGCLCYVKAVQERDKLMPRAIPAARSKYSPIFLQPNTAPDYSQLIETPHVPVMGHSDDHDKVLPQPNMGDTIDVTKAVLHDVEAAVVENEVRKSSRPKNPPIWLKDFVSLNVHEYVPYAIANYVSYTQVFPKYQAYLLTLFSIVEPITFVEASRDPRWIEAMKAYIEALESNHTWDIVTLPTEKVLIGCK</sequence>
<dbReference type="RefSeq" id="XP_075103848.1">
    <property type="nucleotide sequence ID" value="XM_075247747.1"/>
</dbReference>
<protein>
    <submittedName>
        <fullName evidence="2">Uncharacterized protein LOC142178406</fullName>
    </submittedName>
</protein>
<accession>A0AC58U2Z3</accession>
<reference evidence="1" key="1">
    <citation type="journal article" date="2014" name="Nat. Commun.">
        <title>The tobacco genome sequence and its comparison with those of tomato and potato.</title>
        <authorList>
            <person name="Sierro N."/>
            <person name="Battey J.N."/>
            <person name="Ouadi S."/>
            <person name="Bakaher N."/>
            <person name="Bovet L."/>
            <person name="Willig A."/>
            <person name="Goepfert S."/>
            <person name="Peitsch M.C."/>
            <person name="Ivanov N.V."/>
        </authorList>
    </citation>
    <scope>NUCLEOTIDE SEQUENCE [LARGE SCALE GENOMIC DNA]</scope>
</reference>
<name>A0AC58U2Z3_TOBAC</name>
<proteinExistence type="predicted"/>
<organism evidence="1 2">
    <name type="scientific">Nicotiana tabacum</name>
    <name type="common">Common tobacco</name>
    <dbReference type="NCBI Taxonomy" id="4097"/>
    <lineage>
        <taxon>Eukaryota</taxon>
        <taxon>Viridiplantae</taxon>
        <taxon>Streptophyta</taxon>
        <taxon>Embryophyta</taxon>
        <taxon>Tracheophyta</taxon>
        <taxon>Spermatophyta</taxon>
        <taxon>Magnoliopsida</taxon>
        <taxon>eudicotyledons</taxon>
        <taxon>Gunneridae</taxon>
        <taxon>Pentapetalae</taxon>
        <taxon>asterids</taxon>
        <taxon>lamiids</taxon>
        <taxon>Solanales</taxon>
        <taxon>Solanaceae</taxon>
        <taxon>Nicotianoideae</taxon>
        <taxon>Nicotianeae</taxon>
        <taxon>Nicotiana</taxon>
    </lineage>
</organism>
<keyword evidence="1" id="KW-1185">Reference proteome</keyword>
<evidence type="ECO:0000313" key="1">
    <source>
        <dbReference type="Proteomes" id="UP000790787"/>
    </source>
</evidence>